<dbReference type="Proteomes" id="UP001596150">
    <property type="component" value="Unassembled WGS sequence"/>
</dbReference>
<dbReference type="InterPro" id="IPR028098">
    <property type="entry name" value="Glyco_trans_4-like_N"/>
</dbReference>
<proteinExistence type="predicted"/>
<comment type="caution">
    <text evidence="3">The sequence shown here is derived from an EMBL/GenBank/DDBJ whole genome shotgun (WGS) entry which is preliminary data.</text>
</comment>
<dbReference type="RefSeq" id="WP_266341530.1">
    <property type="nucleotide sequence ID" value="NZ_JAPKNH010000001.1"/>
</dbReference>
<dbReference type="Pfam" id="PF00534">
    <property type="entry name" value="Glycos_transf_1"/>
    <property type="match status" value="1"/>
</dbReference>
<dbReference type="PANTHER" id="PTHR12526">
    <property type="entry name" value="GLYCOSYLTRANSFERASE"/>
    <property type="match status" value="1"/>
</dbReference>
<sequence length="379" mass="41928">MTLPRRLVSRLDVTSQPAFGLDERTAWRILHVISAPGGGGAELLVRELNRMLRLRGISSEVVYLTNPQGVPLEPGEVSLDADSPRSAIACARLVKYLGGVDLREYIVHAHLTWPIYFTALILLFRRRRAVVTEHNTHNRRRNIPGMRWVERIVYGRYSRIFCISDGVRESLAGWLAQPALEQRLRLARNGGRILTFQSDRRREIDRLRIVSVGSLTHKKGFDLALNAIATIKDSVSSYCIVGEGPLRAALQDHAKQLGLSDIVRFVGWQEDPTTFYHEADIALIPSRWEGFGVVAVEALSTGLPIVASDTPGLREVVEAGPANILVDTTNAEGMATAILELRERIGSGVTLPGGQRVAAERHSLDSMADSYIAEYARIA</sequence>
<dbReference type="InterPro" id="IPR001296">
    <property type="entry name" value="Glyco_trans_1"/>
</dbReference>
<evidence type="ECO:0000313" key="4">
    <source>
        <dbReference type="Proteomes" id="UP001596150"/>
    </source>
</evidence>
<gene>
    <name evidence="3" type="ORF">ACFPP9_10845</name>
</gene>
<dbReference type="CDD" id="cd03801">
    <property type="entry name" value="GT4_PimA-like"/>
    <property type="match status" value="1"/>
</dbReference>
<feature type="domain" description="Glycosyl transferase family 1" evidence="1">
    <location>
        <begin position="205"/>
        <end position="341"/>
    </location>
</feature>
<feature type="domain" description="Glycosyltransferase subfamily 4-like N-terminal" evidence="2">
    <location>
        <begin position="39"/>
        <end position="175"/>
    </location>
</feature>
<dbReference type="SUPFAM" id="SSF53756">
    <property type="entry name" value="UDP-Glycosyltransferase/glycogen phosphorylase"/>
    <property type="match status" value="1"/>
</dbReference>
<evidence type="ECO:0000259" key="2">
    <source>
        <dbReference type="Pfam" id="PF13439"/>
    </source>
</evidence>
<dbReference type="Gene3D" id="3.40.50.2000">
    <property type="entry name" value="Glycogen Phosphorylase B"/>
    <property type="match status" value="2"/>
</dbReference>
<organism evidence="3 4">
    <name type="scientific">Kaistia terrae</name>
    <dbReference type="NCBI Taxonomy" id="537017"/>
    <lineage>
        <taxon>Bacteria</taxon>
        <taxon>Pseudomonadati</taxon>
        <taxon>Pseudomonadota</taxon>
        <taxon>Alphaproteobacteria</taxon>
        <taxon>Hyphomicrobiales</taxon>
        <taxon>Kaistiaceae</taxon>
        <taxon>Kaistia</taxon>
    </lineage>
</organism>
<reference evidence="4" key="1">
    <citation type="journal article" date="2019" name="Int. J. Syst. Evol. Microbiol.">
        <title>The Global Catalogue of Microorganisms (GCM) 10K type strain sequencing project: providing services to taxonomists for standard genome sequencing and annotation.</title>
        <authorList>
            <consortium name="The Broad Institute Genomics Platform"/>
            <consortium name="The Broad Institute Genome Sequencing Center for Infectious Disease"/>
            <person name="Wu L."/>
            <person name="Ma J."/>
        </authorList>
    </citation>
    <scope>NUCLEOTIDE SEQUENCE [LARGE SCALE GENOMIC DNA]</scope>
    <source>
        <strain evidence="4">KACC 12633</strain>
    </source>
</reference>
<dbReference type="EC" id="2.4.-.-" evidence="3"/>
<name>A0ABW0PUH1_9HYPH</name>
<evidence type="ECO:0000313" key="3">
    <source>
        <dbReference type="EMBL" id="MFC5516269.1"/>
    </source>
</evidence>
<dbReference type="Pfam" id="PF13439">
    <property type="entry name" value="Glyco_transf_4"/>
    <property type="match status" value="1"/>
</dbReference>
<accession>A0ABW0PUH1</accession>
<dbReference type="GO" id="GO:0016757">
    <property type="term" value="F:glycosyltransferase activity"/>
    <property type="evidence" value="ECO:0007669"/>
    <property type="project" value="UniProtKB-KW"/>
</dbReference>
<keyword evidence="4" id="KW-1185">Reference proteome</keyword>
<protein>
    <submittedName>
        <fullName evidence="3">Glycosyltransferase family 4 protein</fullName>
        <ecNumber evidence="3">2.4.-.-</ecNumber>
    </submittedName>
</protein>
<dbReference type="EMBL" id="JBHSML010000003">
    <property type="protein sequence ID" value="MFC5516269.1"/>
    <property type="molecule type" value="Genomic_DNA"/>
</dbReference>
<keyword evidence="3" id="KW-0808">Transferase</keyword>
<keyword evidence="3" id="KW-0328">Glycosyltransferase</keyword>
<evidence type="ECO:0000259" key="1">
    <source>
        <dbReference type="Pfam" id="PF00534"/>
    </source>
</evidence>